<dbReference type="InterPro" id="IPR036142">
    <property type="entry name" value="ENT_dom-like_sf"/>
</dbReference>
<dbReference type="EMBL" id="HBFD01004782">
    <property type="protein sequence ID" value="CAD8719064.1"/>
    <property type="molecule type" value="Transcribed_RNA"/>
</dbReference>
<protein>
    <recommendedName>
        <fullName evidence="1">Cyclic nucleotide-binding domain-containing protein</fullName>
    </recommendedName>
</protein>
<name>A0A7S0SYZ3_9STRA</name>
<dbReference type="InterPro" id="IPR014710">
    <property type="entry name" value="RmlC-like_jellyroll"/>
</dbReference>
<evidence type="ECO:0000313" key="2">
    <source>
        <dbReference type="EMBL" id="CAD8719064.1"/>
    </source>
</evidence>
<evidence type="ECO:0000259" key="1">
    <source>
        <dbReference type="PROSITE" id="PS50042"/>
    </source>
</evidence>
<dbReference type="InterPro" id="IPR018490">
    <property type="entry name" value="cNMP-bd_dom_sf"/>
</dbReference>
<organism evidence="2">
    <name type="scientific">Chromulina nebulosa</name>
    <dbReference type="NCBI Taxonomy" id="96789"/>
    <lineage>
        <taxon>Eukaryota</taxon>
        <taxon>Sar</taxon>
        <taxon>Stramenopiles</taxon>
        <taxon>Ochrophyta</taxon>
        <taxon>Chrysophyceae</taxon>
        <taxon>Chromulinales</taxon>
        <taxon>Chromulinaceae</taxon>
        <taxon>Chromulina</taxon>
    </lineage>
</organism>
<dbReference type="CDD" id="cd00038">
    <property type="entry name" value="CAP_ED"/>
    <property type="match status" value="1"/>
</dbReference>
<dbReference type="SUPFAM" id="SSF158639">
    <property type="entry name" value="ENT-like"/>
    <property type="match status" value="1"/>
</dbReference>
<dbReference type="AlphaFoldDB" id="A0A7S0SYZ3"/>
<dbReference type="Gene3D" id="2.60.120.10">
    <property type="entry name" value="Jelly Rolls"/>
    <property type="match status" value="1"/>
</dbReference>
<gene>
    <name evidence="2" type="ORF">CNEB1095_LOCUS3135</name>
</gene>
<reference evidence="2" key="1">
    <citation type="submission" date="2021-01" db="EMBL/GenBank/DDBJ databases">
        <authorList>
            <person name="Corre E."/>
            <person name="Pelletier E."/>
            <person name="Niang G."/>
            <person name="Scheremetjew M."/>
            <person name="Finn R."/>
            <person name="Kale V."/>
            <person name="Holt S."/>
            <person name="Cochrane G."/>
            <person name="Meng A."/>
            <person name="Brown T."/>
            <person name="Cohen L."/>
        </authorList>
    </citation>
    <scope>NUCLEOTIDE SEQUENCE</scope>
    <source>
        <strain evidence="2">UTEXLB2642</strain>
    </source>
</reference>
<feature type="domain" description="Cyclic nucleotide-binding" evidence="1">
    <location>
        <begin position="41"/>
        <end position="98"/>
    </location>
</feature>
<sequence>MVILLIKEESEAMNIPPEQQELYRNVFLAHGSMKPVDFLHLMSLAKRKTIHKGEKLVSQGSFHHSIHLVQSGSLSVEHDSNIVGKINKNQFVGAMSYLTWEESVDDHSLEDHTHKYWNVFEHIPLTLTSATTHSSNESSGQKGHADVICEDECIVYTWSFQELHELLELQPNIGFVFEKSVSADLNKKMTITWKEEPKIRYKEILTAILLDGDVTEKKKKFLTEFRNSHNITINEHEALLKELDWTVMDFDNGFKSGSTKIVIQEYEKLLSSCINKQTKINESIKIKLRDFRQKNKLSAEVHLKLLAKYGWSLDEYESGVKIIPQDLKADSIHSSRVYSIFNSTFQYLFTNSNDKVITTNSSNSLNK</sequence>
<dbReference type="SUPFAM" id="SSF51206">
    <property type="entry name" value="cAMP-binding domain-like"/>
    <property type="match status" value="1"/>
</dbReference>
<proteinExistence type="predicted"/>
<accession>A0A7S0SYZ3</accession>
<dbReference type="PROSITE" id="PS50042">
    <property type="entry name" value="CNMP_BINDING_3"/>
    <property type="match status" value="1"/>
</dbReference>
<dbReference type="InterPro" id="IPR000595">
    <property type="entry name" value="cNMP-bd_dom"/>
</dbReference>